<comment type="subcellular location">
    <subcellularLocation>
        <location evidence="1">Nucleus</location>
    </subcellularLocation>
</comment>
<keyword evidence="3" id="KW-0863">Zinc-finger</keyword>
<dbReference type="InterPro" id="IPR011011">
    <property type="entry name" value="Znf_FYVE_PHD"/>
</dbReference>
<feature type="coiled-coil region" evidence="6">
    <location>
        <begin position="66"/>
        <end position="93"/>
    </location>
</feature>
<dbReference type="Pfam" id="PF15613">
    <property type="entry name" value="WSD"/>
    <property type="match status" value="1"/>
</dbReference>
<dbReference type="GO" id="GO:0000228">
    <property type="term" value="C:nuclear chromosome"/>
    <property type="evidence" value="ECO:0007669"/>
    <property type="project" value="TreeGrafter"/>
</dbReference>
<dbReference type="Proteomes" id="UP000053766">
    <property type="component" value="Unassembled WGS sequence"/>
</dbReference>
<evidence type="ECO:0000256" key="7">
    <source>
        <dbReference type="SAM" id="MobiDB-lite"/>
    </source>
</evidence>
<gene>
    <name evidence="9" type="ORF">DICVIV_04993</name>
</gene>
<dbReference type="GO" id="GO:0006338">
    <property type="term" value="P:chromatin remodeling"/>
    <property type="evidence" value="ECO:0007669"/>
    <property type="project" value="InterPro"/>
</dbReference>
<dbReference type="InterPro" id="IPR001965">
    <property type="entry name" value="Znf_PHD"/>
</dbReference>
<dbReference type="GO" id="GO:0031445">
    <property type="term" value="P:regulation of heterochromatin formation"/>
    <property type="evidence" value="ECO:0007669"/>
    <property type="project" value="TreeGrafter"/>
</dbReference>
<dbReference type="EMBL" id="KN716253">
    <property type="protein sequence ID" value="KJH48867.1"/>
    <property type="molecule type" value="Genomic_DNA"/>
</dbReference>
<accession>A0A0D8XYF0</accession>
<dbReference type="GO" id="GO:0003677">
    <property type="term" value="F:DNA binding"/>
    <property type="evidence" value="ECO:0007669"/>
    <property type="project" value="TreeGrafter"/>
</dbReference>
<protein>
    <recommendedName>
        <fullName evidence="8">Zinc finger PHD-type domain-containing protein</fullName>
    </recommendedName>
</protein>
<dbReference type="SUPFAM" id="SSF57903">
    <property type="entry name" value="FYVE/PHD zinc finger"/>
    <property type="match status" value="1"/>
</dbReference>
<evidence type="ECO:0000256" key="1">
    <source>
        <dbReference type="ARBA" id="ARBA00004123"/>
    </source>
</evidence>
<dbReference type="InterPro" id="IPR047171">
    <property type="entry name" value="BAZ1A"/>
</dbReference>
<dbReference type="PANTHER" id="PTHR46510:SF1">
    <property type="entry name" value="BROMODOMAIN ADJACENT TO ZINC FINGER DOMAIN PROTEIN 1A"/>
    <property type="match status" value="1"/>
</dbReference>
<dbReference type="GO" id="GO:0045740">
    <property type="term" value="P:positive regulation of DNA replication"/>
    <property type="evidence" value="ECO:0007669"/>
    <property type="project" value="TreeGrafter"/>
</dbReference>
<dbReference type="InterPro" id="IPR013083">
    <property type="entry name" value="Znf_RING/FYVE/PHD"/>
</dbReference>
<dbReference type="GO" id="GO:0006355">
    <property type="term" value="P:regulation of DNA-templated transcription"/>
    <property type="evidence" value="ECO:0007669"/>
    <property type="project" value="TreeGrafter"/>
</dbReference>
<evidence type="ECO:0000256" key="4">
    <source>
        <dbReference type="ARBA" id="ARBA00022833"/>
    </source>
</evidence>
<evidence type="ECO:0000256" key="5">
    <source>
        <dbReference type="ARBA" id="ARBA00023242"/>
    </source>
</evidence>
<dbReference type="SMART" id="SM00249">
    <property type="entry name" value="PHD"/>
    <property type="match status" value="1"/>
</dbReference>
<dbReference type="GO" id="GO:0008270">
    <property type="term" value="F:zinc ion binding"/>
    <property type="evidence" value="ECO:0007669"/>
    <property type="project" value="UniProtKB-KW"/>
</dbReference>
<dbReference type="STRING" id="29172.A0A0D8XYF0"/>
<dbReference type="OrthoDB" id="5875925at2759"/>
<sequence>MQGSGRITPTDLNMSQIDIDVCQSFLSRFLPEKELWELTPEDQIGILGLVLNRVLELRSFKDYISQEGLSETARNLEDKIGKQTEQISSLEKELSSTPNISDVVDNSLLSRSQCRERAEILKQRETLGKKIEESKEKLEELLKKFQQEKLARSYSKRISPIGEDRHFRRYFWFNLNSLDDGIWIQDMGISKYEKFVRACIKAGKSFEVDNDESKEDCVQASSRPNENCSNNIEFNAFQSKPNGDCTHFEHDRCTEVWWKISDEKSLDDLVNSLNRIGVREGKLKSFLLKKRKVILDSLRNESTQDSEIDEEEDLCSEAITPLRNSIVQLTSDLASSYFTNIIAVEDFEAQKSKFSVLADSITPSAIVRRLDFKTACQTGHNSVMNLDRWKQCLSECQNASGVHLLRTYLDSRINWKNSVVEKRCSSCGSRRSAESKISCSNCFLVIHYYCTRPKLQEKPATWLCSTCASIEEKKKKEVFMERFSMKKATNKVNYCEDSSDNESVNSPSCGSESDDDDFFVSKRRRFGRKRVLRDHFANSGSSTGGKRSRSDSVTKECLEVLNKIKASNRLYRTLQNIPLARTNRRSTVSSIDGLEEAISEEHNGRKLEELEKILLEVEPTLLTKT</sequence>
<feature type="compositionally biased region" description="Polar residues" evidence="7">
    <location>
        <begin position="501"/>
        <end position="511"/>
    </location>
</feature>
<evidence type="ECO:0000259" key="8">
    <source>
        <dbReference type="SMART" id="SM00249"/>
    </source>
</evidence>
<reference evidence="10" key="2">
    <citation type="journal article" date="2016" name="Sci. Rep.">
        <title>Dictyocaulus viviparus genome, variome and transcriptome elucidate lungworm biology and support future intervention.</title>
        <authorList>
            <person name="McNulty S.N."/>
            <person name="Strube C."/>
            <person name="Rosa B.A."/>
            <person name="Martin J.C."/>
            <person name="Tyagi R."/>
            <person name="Choi Y.J."/>
            <person name="Wang Q."/>
            <person name="Hallsworth Pepin K."/>
            <person name="Zhang X."/>
            <person name="Ozersky P."/>
            <person name="Wilson R.K."/>
            <person name="Sternberg P.W."/>
            <person name="Gasser R.B."/>
            <person name="Mitreva M."/>
        </authorList>
    </citation>
    <scope>NUCLEOTIDE SEQUENCE [LARGE SCALE GENOMIC DNA]</scope>
    <source>
        <strain evidence="10">HannoverDv2000</strain>
    </source>
</reference>
<evidence type="ECO:0000256" key="6">
    <source>
        <dbReference type="SAM" id="Coils"/>
    </source>
</evidence>
<dbReference type="InterPro" id="IPR028941">
    <property type="entry name" value="WHIM2_dom"/>
</dbReference>
<feature type="region of interest" description="Disordered" evidence="7">
    <location>
        <begin position="495"/>
        <end position="515"/>
    </location>
</feature>
<keyword evidence="2" id="KW-0479">Metal-binding</keyword>
<keyword evidence="5" id="KW-0539">Nucleus</keyword>
<name>A0A0D8XYF0_DICVI</name>
<feature type="coiled-coil region" evidence="6">
    <location>
        <begin position="117"/>
        <end position="151"/>
    </location>
</feature>
<organism evidence="9 10">
    <name type="scientific">Dictyocaulus viviparus</name>
    <name type="common">Bovine lungworm</name>
    <dbReference type="NCBI Taxonomy" id="29172"/>
    <lineage>
        <taxon>Eukaryota</taxon>
        <taxon>Metazoa</taxon>
        <taxon>Ecdysozoa</taxon>
        <taxon>Nematoda</taxon>
        <taxon>Chromadorea</taxon>
        <taxon>Rhabditida</taxon>
        <taxon>Rhabditina</taxon>
        <taxon>Rhabditomorpha</taxon>
        <taxon>Strongyloidea</taxon>
        <taxon>Metastrongylidae</taxon>
        <taxon>Dictyocaulus</taxon>
    </lineage>
</organism>
<keyword evidence="4" id="KW-0862">Zinc</keyword>
<dbReference type="Gene3D" id="3.30.40.10">
    <property type="entry name" value="Zinc/RING finger domain, C3HC4 (zinc finger)"/>
    <property type="match status" value="1"/>
</dbReference>
<dbReference type="PANTHER" id="PTHR46510">
    <property type="entry name" value="BROMODOMAIN ADJACENT TO ZINC FINGER DOMAIN PROTEIN 1A"/>
    <property type="match status" value="1"/>
</dbReference>
<dbReference type="GO" id="GO:0008623">
    <property type="term" value="C:CHRAC"/>
    <property type="evidence" value="ECO:0007669"/>
    <property type="project" value="TreeGrafter"/>
</dbReference>
<evidence type="ECO:0000256" key="3">
    <source>
        <dbReference type="ARBA" id="ARBA00022771"/>
    </source>
</evidence>
<proteinExistence type="predicted"/>
<dbReference type="AlphaFoldDB" id="A0A0D8XYF0"/>
<keyword evidence="6" id="KW-0175">Coiled coil</keyword>
<evidence type="ECO:0000313" key="9">
    <source>
        <dbReference type="EMBL" id="KJH48867.1"/>
    </source>
</evidence>
<reference evidence="9 10" key="1">
    <citation type="submission" date="2013-11" db="EMBL/GenBank/DDBJ databases">
        <title>Draft genome of the bovine lungworm Dictyocaulus viviparus.</title>
        <authorList>
            <person name="Mitreva M."/>
        </authorList>
    </citation>
    <scope>NUCLEOTIDE SEQUENCE [LARGE SCALE GENOMIC DNA]</scope>
    <source>
        <strain evidence="9 10">HannoverDv2000</strain>
    </source>
</reference>
<keyword evidence="10" id="KW-1185">Reference proteome</keyword>
<evidence type="ECO:0000256" key="2">
    <source>
        <dbReference type="ARBA" id="ARBA00022723"/>
    </source>
</evidence>
<feature type="domain" description="Zinc finger PHD-type" evidence="8">
    <location>
        <begin position="423"/>
        <end position="468"/>
    </location>
</feature>
<evidence type="ECO:0000313" key="10">
    <source>
        <dbReference type="Proteomes" id="UP000053766"/>
    </source>
</evidence>